<keyword evidence="4" id="KW-0552">Olfaction</keyword>
<evidence type="ECO:0000313" key="11">
    <source>
        <dbReference type="EMBL" id="EDM18092.1"/>
    </source>
</evidence>
<dbReference type="Gene3D" id="1.20.1070.10">
    <property type="entry name" value="Rhodopsin 7-helix transmembrane proteins"/>
    <property type="match status" value="1"/>
</dbReference>
<reference evidence="11" key="1">
    <citation type="journal article" date="2005" name="Genome Res.">
        <title>Gene and alternative splicing annotation with AIR.</title>
        <authorList>
            <person name="Florea L."/>
            <person name="Di Francesco V."/>
            <person name="Miller J."/>
            <person name="Turner R."/>
            <person name="Yao A."/>
            <person name="Harris M."/>
            <person name="Walenz B."/>
            <person name="Mobarry C."/>
            <person name="Merkulov G.V."/>
            <person name="Charlab R."/>
            <person name="Dew I."/>
            <person name="Deng Z."/>
            <person name="Istrail S."/>
            <person name="Li P."/>
            <person name="Sutton G."/>
        </authorList>
    </citation>
    <scope>NUCLEOTIDE SEQUENCE</scope>
    <source>
        <strain evidence="11">BN</strain>
    </source>
</reference>
<comment type="subcellular location">
    <subcellularLocation>
        <location evidence="1">Membrane</location>
        <topology evidence="1">Multi-pass membrane protein</topology>
    </subcellularLocation>
</comment>
<dbReference type="EMBL" id="CH473956">
    <property type="protein sequence ID" value="EDM18091.1"/>
    <property type="molecule type" value="Genomic_DNA"/>
</dbReference>
<dbReference type="GO" id="GO:0004984">
    <property type="term" value="F:olfactory receptor activity"/>
    <property type="evidence" value="ECO:0007669"/>
    <property type="project" value="InterPro"/>
</dbReference>
<dbReference type="GO" id="GO:0016020">
    <property type="term" value="C:membrane"/>
    <property type="evidence" value="ECO:0007669"/>
    <property type="project" value="UniProtKB-SubCell"/>
</dbReference>
<evidence type="ECO:0000256" key="4">
    <source>
        <dbReference type="ARBA" id="ARBA00022725"/>
    </source>
</evidence>
<evidence type="ECO:0000256" key="10">
    <source>
        <dbReference type="SAM" id="Phobius"/>
    </source>
</evidence>
<dbReference type="EMBL" id="CH473956">
    <property type="protein sequence ID" value="EDM18092.1"/>
    <property type="molecule type" value="Genomic_DNA"/>
</dbReference>
<name>A6I7D3_RAT</name>
<evidence type="ECO:0000256" key="5">
    <source>
        <dbReference type="ARBA" id="ARBA00022989"/>
    </source>
</evidence>
<keyword evidence="7 10" id="KW-0472">Membrane</keyword>
<dbReference type="GO" id="GO:0004930">
    <property type="term" value="F:G protein-coupled receptor activity"/>
    <property type="evidence" value="ECO:0007669"/>
    <property type="project" value="UniProtKB-KW"/>
</dbReference>
<keyword evidence="9" id="KW-0807">Transducer</keyword>
<dbReference type="Proteomes" id="UP000234681">
    <property type="component" value="Chromosome 1"/>
</dbReference>
<evidence type="ECO:0000256" key="3">
    <source>
        <dbReference type="ARBA" id="ARBA00022692"/>
    </source>
</evidence>
<dbReference type="AlphaFoldDB" id="A6I7D3"/>
<keyword evidence="3 10" id="KW-0812">Transmembrane</keyword>
<protein>
    <submittedName>
        <fullName evidence="11">RCG63725, isoform CRA_a</fullName>
    </submittedName>
</protein>
<keyword evidence="2" id="KW-0716">Sensory transduction</keyword>
<feature type="non-terminal residue" evidence="11">
    <location>
        <position position="72"/>
    </location>
</feature>
<sequence length="72" mass="7937">MGAENNESLDLLSVFLTGIPGLEAQHGWFSIPFFIMYMVAIVGNSLIMAAVQEDSALHEPMYLFLSMLAITE</sequence>
<keyword evidence="8" id="KW-0675">Receptor</keyword>
<dbReference type="InterPro" id="IPR050402">
    <property type="entry name" value="OR51/52/56-like"/>
</dbReference>
<proteinExistence type="predicted"/>
<evidence type="ECO:0000313" key="12">
    <source>
        <dbReference type="Proteomes" id="UP000234681"/>
    </source>
</evidence>
<keyword evidence="5 10" id="KW-1133">Transmembrane helix</keyword>
<evidence type="ECO:0000256" key="6">
    <source>
        <dbReference type="ARBA" id="ARBA00023040"/>
    </source>
</evidence>
<evidence type="ECO:0000256" key="2">
    <source>
        <dbReference type="ARBA" id="ARBA00022606"/>
    </source>
</evidence>
<evidence type="ECO:0000256" key="7">
    <source>
        <dbReference type="ARBA" id="ARBA00023136"/>
    </source>
</evidence>
<organism evidence="11 12">
    <name type="scientific">Rattus norvegicus</name>
    <name type="common">Rat</name>
    <dbReference type="NCBI Taxonomy" id="10116"/>
    <lineage>
        <taxon>Eukaryota</taxon>
        <taxon>Metazoa</taxon>
        <taxon>Chordata</taxon>
        <taxon>Craniata</taxon>
        <taxon>Vertebrata</taxon>
        <taxon>Euteleostomi</taxon>
        <taxon>Mammalia</taxon>
        <taxon>Eutheria</taxon>
        <taxon>Euarchontoglires</taxon>
        <taxon>Glires</taxon>
        <taxon>Rodentia</taxon>
        <taxon>Myomorpha</taxon>
        <taxon>Muroidea</taxon>
        <taxon>Muridae</taxon>
        <taxon>Murinae</taxon>
        <taxon>Rattus</taxon>
    </lineage>
</organism>
<evidence type="ECO:0000256" key="8">
    <source>
        <dbReference type="ARBA" id="ARBA00023170"/>
    </source>
</evidence>
<evidence type="ECO:0000256" key="9">
    <source>
        <dbReference type="ARBA" id="ARBA00023224"/>
    </source>
</evidence>
<dbReference type="InterPro" id="IPR000725">
    <property type="entry name" value="Olfact_rcpt"/>
</dbReference>
<accession>A6I7D3</accession>
<dbReference type="PANTHER" id="PTHR26450:SF72">
    <property type="entry name" value="OLFACTORY RECEPTOR"/>
    <property type="match status" value="1"/>
</dbReference>
<dbReference type="PANTHER" id="PTHR26450">
    <property type="entry name" value="OLFACTORY RECEPTOR 56B1-RELATED"/>
    <property type="match status" value="1"/>
</dbReference>
<dbReference type="Pfam" id="PF13853">
    <property type="entry name" value="7tm_4"/>
    <property type="match status" value="1"/>
</dbReference>
<reference evidence="11 12" key="2">
    <citation type="submission" date="2005-09" db="EMBL/GenBank/DDBJ databases">
        <authorList>
            <person name="Mural R.J."/>
            <person name="Li P.W."/>
            <person name="Adams M.D."/>
            <person name="Amanatides P.G."/>
            <person name="Baden-Tillson H."/>
            <person name="Barnstead M."/>
            <person name="Chin S.H."/>
            <person name="Dew I."/>
            <person name="Evans C.A."/>
            <person name="Ferriera S."/>
            <person name="Flanigan M."/>
            <person name="Fosler C."/>
            <person name="Glodek A."/>
            <person name="Gu Z."/>
            <person name="Holt R.A."/>
            <person name="Jennings D."/>
            <person name="Kraft C.L."/>
            <person name="Lu F."/>
            <person name="Nguyen T."/>
            <person name="Nusskern D.R."/>
            <person name="Pfannkoch C.M."/>
            <person name="Sitter C."/>
            <person name="Sutton G.G."/>
            <person name="Venter J.C."/>
            <person name="Wang Z."/>
            <person name="Woodage T."/>
            <person name="Zheng X.H."/>
            <person name="Zhong F."/>
        </authorList>
    </citation>
    <scope>NUCLEOTIDE SEQUENCE [LARGE SCALE GENOMIC DNA]</scope>
    <source>
        <strain evidence="11">BN</strain>
        <strain evidence="12">BN, Sprague-Dawley</strain>
    </source>
</reference>
<dbReference type="SUPFAM" id="SSF81321">
    <property type="entry name" value="Family A G protein-coupled receptor-like"/>
    <property type="match status" value="1"/>
</dbReference>
<gene>
    <name evidence="11" type="ORF">rCG_63725</name>
</gene>
<feature type="transmembrane region" description="Helical" evidence="10">
    <location>
        <begin position="28"/>
        <end position="51"/>
    </location>
</feature>
<evidence type="ECO:0000256" key="1">
    <source>
        <dbReference type="ARBA" id="ARBA00004141"/>
    </source>
</evidence>
<keyword evidence="6" id="KW-0297">G-protein coupled receptor</keyword>